<dbReference type="InterPro" id="IPR011944">
    <property type="entry name" value="Steroid_delta5-4_isomerase"/>
</dbReference>
<dbReference type="SUPFAM" id="SSF54427">
    <property type="entry name" value="NTF2-like"/>
    <property type="match status" value="1"/>
</dbReference>
<dbReference type="Gene3D" id="3.10.450.50">
    <property type="match status" value="1"/>
</dbReference>
<sequence length="127" mass="13739">MDTALDSDTRVVIEDFCQAWNRGDAAAVAQTYAADGRLINPLGDSYDGREAVRDGYAEYFSGMLAGSTTEISIDEIRRLADGLFVVDGTQLVSGAPLPPLHITVVVRESNGKAEIVEFRPYAFLVVP</sequence>
<gene>
    <name evidence="2" type="ORF">FGL95_29460</name>
</gene>
<dbReference type="InterPro" id="IPR037401">
    <property type="entry name" value="SnoaL-like"/>
</dbReference>
<keyword evidence="3" id="KW-1185">Reference proteome</keyword>
<dbReference type="RefSeq" id="WP_169594186.1">
    <property type="nucleotide sequence ID" value="NZ_VCQU01000015.1"/>
</dbReference>
<reference evidence="2 3" key="1">
    <citation type="submission" date="2019-05" db="EMBL/GenBank/DDBJ databases">
        <authorList>
            <person name="Lee S.D."/>
        </authorList>
    </citation>
    <scope>NUCLEOTIDE SEQUENCE [LARGE SCALE GENOMIC DNA]</scope>
    <source>
        <strain evidence="2 3">YC2-7</strain>
    </source>
</reference>
<dbReference type="Proteomes" id="UP000535543">
    <property type="component" value="Unassembled WGS sequence"/>
</dbReference>
<dbReference type="Pfam" id="PF12680">
    <property type="entry name" value="SnoaL_2"/>
    <property type="match status" value="1"/>
</dbReference>
<evidence type="ECO:0000259" key="1">
    <source>
        <dbReference type="Pfam" id="PF12680"/>
    </source>
</evidence>
<dbReference type="AlphaFoldDB" id="A0A848KUF2"/>
<name>A0A848KUF2_9NOCA</name>
<protein>
    <submittedName>
        <fullName evidence="2">SgcJ/EcaC family oxidoreductase</fullName>
    </submittedName>
</protein>
<reference evidence="2 3" key="2">
    <citation type="submission" date="2020-06" db="EMBL/GenBank/DDBJ databases">
        <title>Antribacter stalactiti gen. nov., sp. nov., a new member of the family Nacardiaceae isolated from a cave.</title>
        <authorList>
            <person name="Kim I.S."/>
        </authorList>
    </citation>
    <scope>NUCLEOTIDE SEQUENCE [LARGE SCALE GENOMIC DNA]</scope>
    <source>
        <strain evidence="2 3">YC2-7</strain>
    </source>
</reference>
<comment type="caution">
    <text evidence="2">The sequence shown here is derived from an EMBL/GenBank/DDBJ whole genome shotgun (WGS) entry which is preliminary data.</text>
</comment>
<accession>A0A848KUF2</accession>
<organism evidence="2 3">
    <name type="scientific">Antrihabitans stalactiti</name>
    <dbReference type="NCBI Taxonomy" id="2584121"/>
    <lineage>
        <taxon>Bacteria</taxon>
        <taxon>Bacillati</taxon>
        <taxon>Actinomycetota</taxon>
        <taxon>Actinomycetes</taxon>
        <taxon>Mycobacteriales</taxon>
        <taxon>Nocardiaceae</taxon>
        <taxon>Antrihabitans</taxon>
    </lineage>
</organism>
<dbReference type="NCBIfam" id="TIGR02246">
    <property type="entry name" value="SgcJ/EcaC family oxidoreductase"/>
    <property type="match status" value="1"/>
</dbReference>
<evidence type="ECO:0000313" key="3">
    <source>
        <dbReference type="Proteomes" id="UP000535543"/>
    </source>
</evidence>
<dbReference type="EMBL" id="VCQU01000015">
    <property type="protein sequence ID" value="NMN99157.1"/>
    <property type="molecule type" value="Genomic_DNA"/>
</dbReference>
<proteinExistence type="predicted"/>
<feature type="domain" description="SnoaL-like" evidence="1">
    <location>
        <begin position="13"/>
        <end position="87"/>
    </location>
</feature>
<dbReference type="InterPro" id="IPR032710">
    <property type="entry name" value="NTF2-like_dom_sf"/>
</dbReference>
<evidence type="ECO:0000313" key="2">
    <source>
        <dbReference type="EMBL" id="NMN99157.1"/>
    </source>
</evidence>